<name>A0A1H2T339_HALVA</name>
<reference evidence="2 3" key="1">
    <citation type="submission" date="2016-10" db="EMBL/GenBank/DDBJ databases">
        <authorList>
            <person name="de Groot N.N."/>
        </authorList>
    </citation>
    <scope>NUCLEOTIDE SEQUENCE [LARGE SCALE GENOMIC DNA]</scope>
    <source>
        <strain evidence="2 3">DSM 3756</strain>
    </source>
</reference>
<feature type="transmembrane region" description="Helical" evidence="1">
    <location>
        <begin position="224"/>
        <end position="244"/>
    </location>
</feature>
<feature type="transmembrane region" description="Helical" evidence="1">
    <location>
        <begin position="168"/>
        <end position="186"/>
    </location>
</feature>
<gene>
    <name evidence="2" type="ORF">SAMN05443574_10331</name>
</gene>
<evidence type="ECO:0000256" key="1">
    <source>
        <dbReference type="SAM" id="Phobius"/>
    </source>
</evidence>
<feature type="transmembrane region" description="Helical" evidence="1">
    <location>
        <begin position="279"/>
        <end position="296"/>
    </location>
</feature>
<keyword evidence="1" id="KW-1133">Transmembrane helix</keyword>
<keyword evidence="1" id="KW-0472">Membrane</keyword>
<dbReference type="STRING" id="28442.SAMN05443574_10331"/>
<feature type="transmembrane region" description="Helical" evidence="1">
    <location>
        <begin position="198"/>
        <end position="218"/>
    </location>
</feature>
<feature type="transmembrane region" description="Helical" evidence="1">
    <location>
        <begin position="64"/>
        <end position="85"/>
    </location>
</feature>
<dbReference type="AlphaFoldDB" id="A0A1H2T339"/>
<evidence type="ECO:0000313" key="3">
    <source>
        <dbReference type="Proteomes" id="UP000182573"/>
    </source>
</evidence>
<protein>
    <submittedName>
        <fullName evidence="2">Uncharacterized protein</fullName>
    </submittedName>
</protein>
<keyword evidence="1" id="KW-0812">Transmembrane</keyword>
<accession>A0A1H2T339</accession>
<dbReference type="EMBL" id="FNOF01000003">
    <property type="protein sequence ID" value="SDW38207.1"/>
    <property type="molecule type" value="Genomic_DNA"/>
</dbReference>
<evidence type="ECO:0000313" key="2">
    <source>
        <dbReference type="EMBL" id="SDW38207.1"/>
    </source>
</evidence>
<feature type="transmembrane region" description="Helical" evidence="1">
    <location>
        <begin position="91"/>
        <end position="118"/>
    </location>
</feature>
<proteinExistence type="predicted"/>
<feature type="transmembrane region" description="Helical" evidence="1">
    <location>
        <begin position="139"/>
        <end position="156"/>
    </location>
</feature>
<organism evidence="2 3">
    <name type="scientific">Haloarcula vallismortis</name>
    <name type="common">Halobacterium vallismortis</name>
    <dbReference type="NCBI Taxonomy" id="28442"/>
    <lineage>
        <taxon>Archaea</taxon>
        <taxon>Methanobacteriati</taxon>
        <taxon>Methanobacteriota</taxon>
        <taxon>Stenosarchaea group</taxon>
        <taxon>Halobacteria</taxon>
        <taxon>Halobacteriales</taxon>
        <taxon>Haloarculaceae</taxon>
        <taxon>Haloarcula</taxon>
    </lineage>
</organism>
<dbReference type="Proteomes" id="UP000182573">
    <property type="component" value="Unassembled WGS sequence"/>
</dbReference>
<sequence>MKYNALHRIKRAAILPDWAVLSYKSPYEPPTLLTVAKPDIAEMAQSTADRVERKRGIGGLAKQANPAFAVGAVAVPLIAFAGALASGNIRALTYVHVMAGVLWTGIDLFMGLVLGPVLGGQEPEVRADFFASFTPKMTFLMPTLATVTIAGGILLALRLGKFPNADPWLALLTAATLIPVMLLIGYQFDALTDPKTLGALGVAVVGSGAYLVTALPAFAMTSWWIVATLGIVTLLSVQGFGVILPGEVRIYRQVVSENPDVDLVSDIGMRNAKLGGLQGLMQLAIVFVMVGLRWWTP</sequence>